<dbReference type="Pfam" id="PF00990">
    <property type="entry name" value="GGDEF"/>
    <property type="match status" value="1"/>
</dbReference>
<gene>
    <name evidence="5" type="ORF">JM93_01667</name>
</gene>
<dbReference type="GO" id="GO:0052621">
    <property type="term" value="F:diguanylate cyclase activity"/>
    <property type="evidence" value="ECO:0007669"/>
    <property type="project" value="UniProtKB-EC"/>
</dbReference>
<keyword evidence="3" id="KW-0812">Transmembrane</keyword>
<feature type="transmembrane region" description="Helical" evidence="3">
    <location>
        <begin position="194"/>
        <end position="215"/>
    </location>
</feature>
<evidence type="ECO:0000256" key="1">
    <source>
        <dbReference type="ARBA" id="ARBA00012528"/>
    </source>
</evidence>
<dbReference type="AlphaFoldDB" id="A0A562T8F9"/>
<feature type="transmembrane region" description="Helical" evidence="3">
    <location>
        <begin position="12"/>
        <end position="30"/>
    </location>
</feature>
<organism evidence="5 6">
    <name type="scientific">Roseibium hamelinense</name>
    <dbReference type="NCBI Taxonomy" id="150831"/>
    <lineage>
        <taxon>Bacteria</taxon>
        <taxon>Pseudomonadati</taxon>
        <taxon>Pseudomonadota</taxon>
        <taxon>Alphaproteobacteria</taxon>
        <taxon>Hyphomicrobiales</taxon>
        <taxon>Stappiaceae</taxon>
        <taxon>Roseibium</taxon>
    </lineage>
</organism>
<keyword evidence="6" id="KW-1185">Reference proteome</keyword>
<dbReference type="SUPFAM" id="SSF55073">
    <property type="entry name" value="Nucleotide cyclase"/>
    <property type="match status" value="1"/>
</dbReference>
<dbReference type="InterPro" id="IPR050469">
    <property type="entry name" value="Diguanylate_Cyclase"/>
</dbReference>
<protein>
    <recommendedName>
        <fullName evidence="1">diguanylate cyclase</fullName>
        <ecNumber evidence="1">2.7.7.65</ecNumber>
    </recommendedName>
</protein>
<name>A0A562T8F9_9HYPH</name>
<dbReference type="Gene3D" id="3.30.70.270">
    <property type="match status" value="1"/>
</dbReference>
<dbReference type="CDD" id="cd01949">
    <property type="entry name" value="GGDEF"/>
    <property type="match status" value="1"/>
</dbReference>
<dbReference type="SMART" id="SM00267">
    <property type="entry name" value="GGDEF"/>
    <property type="match status" value="1"/>
</dbReference>
<comment type="catalytic activity">
    <reaction evidence="2">
        <text>2 GTP = 3',3'-c-di-GMP + 2 diphosphate</text>
        <dbReference type="Rhea" id="RHEA:24898"/>
        <dbReference type="ChEBI" id="CHEBI:33019"/>
        <dbReference type="ChEBI" id="CHEBI:37565"/>
        <dbReference type="ChEBI" id="CHEBI:58805"/>
        <dbReference type="EC" id="2.7.7.65"/>
    </reaction>
</comment>
<evidence type="ECO:0000313" key="6">
    <source>
        <dbReference type="Proteomes" id="UP000320593"/>
    </source>
</evidence>
<dbReference type="EMBL" id="VLLF01000003">
    <property type="protein sequence ID" value="TWI89464.1"/>
    <property type="molecule type" value="Genomic_DNA"/>
</dbReference>
<dbReference type="PROSITE" id="PS50887">
    <property type="entry name" value="GGDEF"/>
    <property type="match status" value="1"/>
</dbReference>
<evidence type="ECO:0000313" key="5">
    <source>
        <dbReference type="EMBL" id="TWI89464.1"/>
    </source>
</evidence>
<evidence type="ECO:0000256" key="2">
    <source>
        <dbReference type="ARBA" id="ARBA00034247"/>
    </source>
</evidence>
<dbReference type="Proteomes" id="UP000320593">
    <property type="component" value="Unassembled WGS sequence"/>
</dbReference>
<feature type="transmembrane region" description="Helical" evidence="3">
    <location>
        <begin position="156"/>
        <end position="174"/>
    </location>
</feature>
<dbReference type="OrthoDB" id="9812260at2"/>
<sequence>MQLDTPTLYTSITIAAFAGAFVLIFFMFSLRHRTREIGWSCLLWAFGMLFIAVGTLLTGMRGTIPNELSIVVSNILILWGVWLRPIAVSVFFNKRTFFWVPLGLSIVWTALCQTSFFQEGVHYRVFYMNGSHAIAALFVIWMCYRFNSERLVTARVMAGAFAFEAFAFLLFINHHAFVRYTNFMEAFGGTVTTVYLVLILMTIVVSTMAIAAMCIERIQNRFHEQAMEDMLTGLPNRRAFYEAVEKALTNPRAEIKQYAVVLLDIDHFKKVNDTFGHAMGDAILRLLGLICREAVPATGLSGRIGGEEFAIFLPNTTEDTAGALSHRISQRLLVESATASDKRVEATISAGVVICPAATPFDLAVEGADKCLYDAKRQGRNRTIMHDRTTKVTPERTMFQAPFASLRRST</sequence>
<dbReference type="EC" id="2.7.7.65" evidence="1"/>
<evidence type="ECO:0000259" key="4">
    <source>
        <dbReference type="PROSITE" id="PS50887"/>
    </source>
</evidence>
<keyword evidence="3" id="KW-0472">Membrane</keyword>
<evidence type="ECO:0000256" key="3">
    <source>
        <dbReference type="SAM" id="Phobius"/>
    </source>
</evidence>
<dbReference type="PANTHER" id="PTHR45138:SF9">
    <property type="entry name" value="DIGUANYLATE CYCLASE DGCM-RELATED"/>
    <property type="match status" value="1"/>
</dbReference>
<reference evidence="5 6" key="1">
    <citation type="submission" date="2019-07" db="EMBL/GenBank/DDBJ databases">
        <title>Genomic Encyclopedia of Archaeal and Bacterial Type Strains, Phase II (KMG-II): from individual species to whole genera.</title>
        <authorList>
            <person name="Goeker M."/>
        </authorList>
    </citation>
    <scope>NUCLEOTIDE SEQUENCE [LARGE SCALE GENOMIC DNA]</scope>
    <source>
        <strain evidence="5 6">ATCC BAA-252</strain>
    </source>
</reference>
<dbReference type="PANTHER" id="PTHR45138">
    <property type="entry name" value="REGULATORY COMPONENTS OF SENSORY TRANSDUCTION SYSTEM"/>
    <property type="match status" value="1"/>
</dbReference>
<feature type="transmembrane region" description="Helical" evidence="3">
    <location>
        <begin position="70"/>
        <end position="92"/>
    </location>
</feature>
<dbReference type="InterPro" id="IPR000160">
    <property type="entry name" value="GGDEF_dom"/>
</dbReference>
<feature type="transmembrane region" description="Helical" evidence="3">
    <location>
        <begin position="123"/>
        <end position="144"/>
    </location>
</feature>
<dbReference type="InterPro" id="IPR029787">
    <property type="entry name" value="Nucleotide_cyclase"/>
</dbReference>
<feature type="domain" description="GGDEF" evidence="4">
    <location>
        <begin position="256"/>
        <end position="388"/>
    </location>
</feature>
<feature type="transmembrane region" description="Helical" evidence="3">
    <location>
        <begin position="37"/>
        <end position="58"/>
    </location>
</feature>
<feature type="transmembrane region" description="Helical" evidence="3">
    <location>
        <begin position="97"/>
        <end position="117"/>
    </location>
</feature>
<dbReference type="RefSeq" id="WP_145342103.1">
    <property type="nucleotide sequence ID" value="NZ_SMLY01000063.1"/>
</dbReference>
<dbReference type="FunFam" id="3.30.70.270:FF:000001">
    <property type="entry name" value="Diguanylate cyclase domain protein"/>
    <property type="match status" value="1"/>
</dbReference>
<accession>A0A562T8F9</accession>
<comment type="caution">
    <text evidence="5">The sequence shown here is derived from an EMBL/GenBank/DDBJ whole genome shotgun (WGS) entry which is preliminary data.</text>
</comment>
<proteinExistence type="predicted"/>
<keyword evidence="3" id="KW-1133">Transmembrane helix</keyword>
<dbReference type="InterPro" id="IPR043128">
    <property type="entry name" value="Rev_trsase/Diguanyl_cyclase"/>
</dbReference>
<dbReference type="NCBIfam" id="TIGR00254">
    <property type="entry name" value="GGDEF"/>
    <property type="match status" value="1"/>
</dbReference>